<feature type="chain" id="PRO_5031134428" evidence="11">
    <location>
        <begin position="25"/>
        <end position="517"/>
    </location>
</feature>
<dbReference type="RefSeq" id="WP_179501136.1">
    <property type="nucleotide sequence ID" value="NZ_JACCAA010000001.1"/>
</dbReference>
<evidence type="ECO:0000313" key="12">
    <source>
        <dbReference type="EMBL" id="NYG57925.1"/>
    </source>
</evidence>
<name>A0A7Y9RX85_9ACTN</name>
<dbReference type="Pfam" id="PF13620">
    <property type="entry name" value="CarboxypepD_reg"/>
    <property type="match status" value="2"/>
</dbReference>
<dbReference type="GO" id="GO:0042941">
    <property type="term" value="P:D-alanine transmembrane transport"/>
    <property type="evidence" value="ECO:0007669"/>
    <property type="project" value="TreeGrafter"/>
</dbReference>
<dbReference type="Pfam" id="PF02653">
    <property type="entry name" value="BPD_transp_2"/>
    <property type="match status" value="1"/>
</dbReference>
<keyword evidence="2" id="KW-0813">Transport</keyword>
<dbReference type="AlphaFoldDB" id="A0A7Y9RX85"/>
<dbReference type="GO" id="GO:0015190">
    <property type="term" value="F:L-leucine transmembrane transporter activity"/>
    <property type="evidence" value="ECO:0007669"/>
    <property type="project" value="TreeGrafter"/>
</dbReference>
<dbReference type="GO" id="GO:0015192">
    <property type="term" value="F:L-phenylalanine transmembrane transporter activity"/>
    <property type="evidence" value="ECO:0007669"/>
    <property type="project" value="TreeGrafter"/>
</dbReference>
<evidence type="ECO:0000256" key="5">
    <source>
        <dbReference type="ARBA" id="ARBA00022692"/>
    </source>
</evidence>
<evidence type="ECO:0000256" key="3">
    <source>
        <dbReference type="ARBA" id="ARBA00022475"/>
    </source>
</evidence>
<dbReference type="GO" id="GO:1903806">
    <property type="term" value="P:L-isoleucine import across plasma membrane"/>
    <property type="evidence" value="ECO:0007669"/>
    <property type="project" value="TreeGrafter"/>
</dbReference>
<feature type="transmembrane region" description="Helical" evidence="10">
    <location>
        <begin position="415"/>
        <end position="436"/>
    </location>
</feature>
<dbReference type="InterPro" id="IPR001851">
    <property type="entry name" value="ABC_transp_permease"/>
</dbReference>
<keyword evidence="4" id="KW-0997">Cell inner membrane</keyword>
<sequence length="517" mass="54305">MQRRLTRFLSLVLGVFALALIAGAAPSAVAAGNTLTGTVIDINGAAVPEVTVTVASADGKFTEDVVSDAQGGFTVETPGPGDYVVKVDPEKVPPGVRVPEKAEEGVSITLPSDKIVELKLRLTESVHGTILNQDGDAKTPVEGVQIVVESSDGEFTETATSDAEGKWSVFLPEPGTYKVFVDKDELPDGVSVRDGYKSEVTANVGAGIQRTLIFPMGKDNRQVLSTSDKALQLVVEGVRFGLLLALAALGLSLIFGTTGLVNFAHGEMIALGAIIAWAMNTNGVPFFVAALLAVLICTLAGGAQEVGLWRPLRKRKTGLIAMMIVTIGLSIFARFVFQYFMGGDNKSYADYVIQDGINFGPISLAPRDLWSMAIALVILVLVGLFVIHSRTGKAMRAVSDNPALAAASGIDVNRVILFVWVMGGGLAALSGILLGLSQQVKFDMGFDLLLLVFAGVTLGGLGTAFGALAGSLVVGMFVTVSTLWIPPELKNIPAFAVLILILLLRPQGILGRSERVG</sequence>
<evidence type="ECO:0000256" key="9">
    <source>
        <dbReference type="ARBA" id="ARBA00037998"/>
    </source>
</evidence>
<evidence type="ECO:0000256" key="4">
    <source>
        <dbReference type="ARBA" id="ARBA00022519"/>
    </source>
</evidence>
<dbReference type="CDD" id="cd06582">
    <property type="entry name" value="TM_PBP1_LivH_like"/>
    <property type="match status" value="1"/>
</dbReference>
<keyword evidence="7 10" id="KW-1133">Transmembrane helix</keyword>
<dbReference type="Proteomes" id="UP000540656">
    <property type="component" value="Unassembled WGS sequence"/>
</dbReference>
<gene>
    <name evidence="12" type="ORF">BJ980_000848</name>
</gene>
<feature type="transmembrane region" description="Helical" evidence="10">
    <location>
        <begin position="286"/>
        <end position="307"/>
    </location>
</feature>
<keyword evidence="5 10" id="KW-0812">Transmembrane</keyword>
<dbReference type="SUPFAM" id="SSF49478">
    <property type="entry name" value="Cna protein B-type domain"/>
    <property type="match status" value="2"/>
</dbReference>
<keyword evidence="6" id="KW-0029">Amino-acid transport</keyword>
<feature type="transmembrane region" description="Helical" evidence="10">
    <location>
        <begin position="237"/>
        <end position="256"/>
    </location>
</feature>
<dbReference type="GO" id="GO:0015188">
    <property type="term" value="F:L-isoleucine transmembrane transporter activity"/>
    <property type="evidence" value="ECO:0007669"/>
    <property type="project" value="TreeGrafter"/>
</dbReference>
<dbReference type="EMBL" id="JACCAA010000001">
    <property type="protein sequence ID" value="NYG57925.1"/>
    <property type="molecule type" value="Genomic_DNA"/>
</dbReference>
<accession>A0A7Y9RX85</accession>
<evidence type="ECO:0000256" key="10">
    <source>
        <dbReference type="SAM" id="Phobius"/>
    </source>
</evidence>
<evidence type="ECO:0000313" key="13">
    <source>
        <dbReference type="Proteomes" id="UP000540656"/>
    </source>
</evidence>
<dbReference type="InterPro" id="IPR052157">
    <property type="entry name" value="BCAA_transport_permease"/>
</dbReference>
<dbReference type="GO" id="GO:0015808">
    <property type="term" value="P:L-alanine transport"/>
    <property type="evidence" value="ECO:0007669"/>
    <property type="project" value="TreeGrafter"/>
</dbReference>
<comment type="subcellular location">
    <subcellularLocation>
        <location evidence="1">Cell membrane</location>
        <topology evidence="1">Multi-pass membrane protein</topology>
    </subcellularLocation>
</comment>
<keyword evidence="13" id="KW-1185">Reference proteome</keyword>
<proteinExistence type="inferred from homology"/>
<organism evidence="12 13">
    <name type="scientific">Nocardioides daedukensis</name>
    <dbReference type="NCBI Taxonomy" id="634462"/>
    <lineage>
        <taxon>Bacteria</taxon>
        <taxon>Bacillati</taxon>
        <taxon>Actinomycetota</taxon>
        <taxon>Actinomycetes</taxon>
        <taxon>Propionibacteriales</taxon>
        <taxon>Nocardioidaceae</taxon>
        <taxon>Nocardioides</taxon>
    </lineage>
</organism>
<evidence type="ECO:0000256" key="2">
    <source>
        <dbReference type="ARBA" id="ARBA00022448"/>
    </source>
</evidence>
<feature type="transmembrane region" description="Helical" evidence="10">
    <location>
        <begin position="448"/>
        <end position="480"/>
    </location>
</feature>
<dbReference type="PANTHER" id="PTHR11795:SF371">
    <property type="entry name" value="HIGH-AFFINITY BRANCHED-CHAIN AMINO ACID TRANSPORT SYSTEM PERMEASE PROTEIN LIVH"/>
    <property type="match status" value="1"/>
</dbReference>
<feature type="transmembrane region" description="Helical" evidence="10">
    <location>
        <begin position="369"/>
        <end position="387"/>
    </location>
</feature>
<dbReference type="GO" id="GO:0005886">
    <property type="term" value="C:plasma membrane"/>
    <property type="evidence" value="ECO:0007669"/>
    <property type="project" value="UniProtKB-SubCell"/>
</dbReference>
<dbReference type="PANTHER" id="PTHR11795">
    <property type="entry name" value="BRANCHED-CHAIN AMINO ACID TRANSPORT SYSTEM PERMEASE PROTEIN LIVH"/>
    <property type="match status" value="1"/>
</dbReference>
<evidence type="ECO:0000256" key="1">
    <source>
        <dbReference type="ARBA" id="ARBA00004651"/>
    </source>
</evidence>
<dbReference type="GO" id="GO:0005304">
    <property type="term" value="F:L-valine transmembrane transporter activity"/>
    <property type="evidence" value="ECO:0007669"/>
    <property type="project" value="TreeGrafter"/>
</dbReference>
<evidence type="ECO:0000256" key="11">
    <source>
        <dbReference type="SAM" id="SignalP"/>
    </source>
</evidence>
<reference evidence="12 13" key="1">
    <citation type="submission" date="2020-07" db="EMBL/GenBank/DDBJ databases">
        <title>Sequencing the genomes of 1000 actinobacteria strains.</title>
        <authorList>
            <person name="Klenk H.-P."/>
        </authorList>
    </citation>
    <scope>NUCLEOTIDE SEQUENCE [LARGE SCALE GENOMIC DNA]</scope>
    <source>
        <strain evidence="12 13">DSM 23819</strain>
    </source>
</reference>
<comment type="similarity">
    <text evidence="9">Belongs to the binding-protein-dependent transport system permease family. LivHM subfamily.</text>
</comment>
<keyword evidence="3" id="KW-1003">Cell membrane</keyword>
<feature type="signal peptide" evidence="11">
    <location>
        <begin position="1"/>
        <end position="24"/>
    </location>
</feature>
<keyword evidence="11" id="KW-0732">Signal</keyword>
<evidence type="ECO:0000256" key="6">
    <source>
        <dbReference type="ARBA" id="ARBA00022970"/>
    </source>
</evidence>
<comment type="caution">
    <text evidence="12">The sequence shown here is derived from an EMBL/GenBank/DDBJ whole genome shotgun (WGS) entry which is preliminary data.</text>
</comment>
<protein>
    <submittedName>
        <fullName evidence="12">Branched-chain amino acid transport system permease protein</fullName>
    </submittedName>
</protein>
<evidence type="ECO:0000256" key="7">
    <source>
        <dbReference type="ARBA" id="ARBA00022989"/>
    </source>
</evidence>
<feature type="transmembrane region" description="Helical" evidence="10">
    <location>
        <begin position="319"/>
        <end position="341"/>
    </location>
</feature>
<evidence type="ECO:0000256" key="8">
    <source>
        <dbReference type="ARBA" id="ARBA00023136"/>
    </source>
</evidence>
<dbReference type="Gene3D" id="2.60.40.1120">
    <property type="entry name" value="Carboxypeptidase-like, regulatory domain"/>
    <property type="match status" value="2"/>
</dbReference>
<keyword evidence="8 10" id="KW-0472">Membrane</keyword>